<accession>A0A2S5Z6P0</accession>
<dbReference type="Proteomes" id="UP000239917">
    <property type="component" value="Unassembled WGS sequence"/>
</dbReference>
<dbReference type="NCBIfam" id="NF011989">
    <property type="entry name" value="PRK15446.2-5"/>
    <property type="match status" value="1"/>
</dbReference>
<dbReference type="InterPro" id="IPR012696">
    <property type="entry name" value="PhnM"/>
</dbReference>
<comment type="caution">
    <text evidence="2">The sequence shown here is derived from an EMBL/GenBank/DDBJ whole genome shotgun (WGS) entry which is preliminary data.</text>
</comment>
<evidence type="ECO:0000313" key="2">
    <source>
        <dbReference type="EMBL" id="PPI83033.1"/>
    </source>
</evidence>
<dbReference type="InterPro" id="IPR032466">
    <property type="entry name" value="Metal_Hydrolase"/>
</dbReference>
<dbReference type="InterPro" id="IPR011059">
    <property type="entry name" value="Metal-dep_hydrolase_composite"/>
</dbReference>
<dbReference type="AlphaFoldDB" id="A0A2S5Z6P0"/>
<organism evidence="2 3">
    <name type="scientific">Marinobacter maroccanus</name>
    <dbReference type="NCBI Taxonomy" id="2055143"/>
    <lineage>
        <taxon>Bacteria</taxon>
        <taxon>Pseudomonadati</taxon>
        <taxon>Pseudomonadota</taxon>
        <taxon>Gammaproteobacteria</taxon>
        <taxon>Pseudomonadales</taxon>
        <taxon>Marinobacteraceae</taxon>
        <taxon>Marinobacter</taxon>
    </lineage>
</organism>
<dbReference type="InterPro" id="IPR006680">
    <property type="entry name" value="Amidohydro-rel"/>
</dbReference>
<protein>
    <submittedName>
        <fullName evidence="2">Alpha-D-ribose 1-methylphosphonate 5-triphosphate diphosphatase</fullName>
    </submittedName>
</protein>
<dbReference type="NCBIfam" id="NF011987">
    <property type="entry name" value="PRK15446.2-3"/>
    <property type="match status" value="1"/>
</dbReference>
<dbReference type="RefSeq" id="WP_104322920.1">
    <property type="nucleotide sequence ID" value="NZ_PSSX01000018.1"/>
</dbReference>
<dbReference type="SUPFAM" id="SSF51556">
    <property type="entry name" value="Metallo-dependent hydrolases"/>
    <property type="match status" value="1"/>
</dbReference>
<evidence type="ECO:0000259" key="1">
    <source>
        <dbReference type="Pfam" id="PF01979"/>
    </source>
</evidence>
<sequence>MRRQLLTNARLVLEDTVEERADLLIENGTIAAIGPTDTHGAEHIDLEGCLLAPGLIDLHCDALEKEAEPRPNVHFPFELAAALADKRNAVAGITTVYHALSFANHELGVRNNAVAADLARAMARHRPNGMVDNRVHARYEVTDESAPDILNALLAEGSLQMLSFMDHSPGQGQFRDVEAYRAYLAKTYKTSADDVDAILDQKRAAARGAMARMEKLAGEARHHQVPLASHDDDSAEKVAVLKGLGARISEFPVNLETAVAARDNGLSTLFGAPNILRNASQSGNMKALDAVKEGVADCLCSDYSPAALLPSVLRLVENGHLSLPQAFALVTRNPARATGLEDRGTIAQGKRADLIAITGSGLLAQARQVWSGGREVLRWQAH</sequence>
<dbReference type="PANTHER" id="PTHR43135:SF3">
    <property type="entry name" value="ALPHA-D-RIBOSE 1-METHYLPHOSPHONATE 5-TRIPHOSPHATE DIPHOSPHATASE"/>
    <property type="match status" value="1"/>
</dbReference>
<dbReference type="NCBIfam" id="NF011984">
    <property type="entry name" value="PRK15446.1-5"/>
    <property type="match status" value="1"/>
</dbReference>
<dbReference type="Gene3D" id="2.30.40.10">
    <property type="entry name" value="Urease, subunit C, domain 1"/>
    <property type="match status" value="1"/>
</dbReference>
<dbReference type="Pfam" id="PF01979">
    <property type="entry name" value="Amidohydro_1"/>
    <property type="match status" value="1"/>
</dbReference>
<dbReference type="PANTHER" id="PTHR43135">
    <property type="entry name" value="ALPHA-D-RIBOSE 1-METHYLPHOSPHONATE 5-TRIPHOSPHATE DIPHOSPHATASE"/>
    <property type="match status" value="1"/>
</dbReference>
<dbReference type="PIRSF" id="PIRSF038971">
    <property type="entry name" value="PhnM"/>
    <property type="match status" value="1"/>
</dbReference>
<reference evidence="2 3" key="1">
    <citation type="submission" date="2018-01" db="EMBL/GenBank/DDBJ databases">
        <title>Complete genome sequences of the type strains of Marinobacter flavimaris and Marinobacter maroccanus.</title>
        <authorList>
            <person name="Palau M."/>
            <person name="Boujida N."/>
            <person name="Manresa A."/>
            <person name="Minana-Galbis D."/>
        </authorList>
    </citation>
    <scope>NUCLEOTIDE SEQUENCE [LARGE SCALE GENOMIC DNA]</scope>
    <source>
        <strain evidence="2 3">N4</strain>
    </source>
</reference>
<dbReference type="GO" id="GO:0016810">
    <property type="term" value="F:hydrolase activity, acting on carbon-nitrogen (but not peptide) bonds"/>
    <property type="evidence" value="ECO:0007669"/>
    <property type="project" value="InterPro"/>
</dbReference>
<dbReference type="NCBIfam" id="NF011990">
    <property type="entry name" value="PRK15446.2-6"/>
    <property type="match status" value="1"/>
</dbReference>
<dbReference type="EMBL" id="PSSX01000018">
    <property type="protein sequence ID" value="PPI83033.1"/>
    <property type="molecule type" value="Genomic_DNA"/>
</dbReference>
<dbReference type="OrthoDB" id="9785413at2"/>
<dbReference type="GO" id="GO:0019700">
    <property type="term" value="P:organic phosphonate catabolic process"/>
    <property type="evidence" value="ECO:0007669"/>
    <property type="project" value="InterPro"/>
</dbReference>
<proteinExistence type="predicted"/>
<gene>
    <name evidence="2" type="ORF">KEHDKFFH_16485</name>
</gene>
<dbReference type="InterPro" id="IPR051781">
    <property type="entry name" value="Metallo-dep_Hydrolase"/>
</dbReference>
<keyword evidence="3" id="KW-1185">Reference proteome</keyword>
<dbReference type="NCBIfam" id="TIGR02318">
    <property type="entry name" value="phosphono_phnM"/>
    <property type="match status" value="1"/>
</dbReference>
<dbReference type="Gene3D" id="3.20.20.140">
    <property type="entry name" value="Metal-dependent hydrolases"/>
    <property type="match status" value="2"/>
</dbReference>
<name>A0A2S5Z6P0_9GAMM</name>
<feature type="domain" description="Amidohydrolase-related" evidence="1">
    <location>
        <begin position="132"/>
        <end position="358"/>
    </location>
</feature>
<dbReference type="SUPFAM" id="SSF51338">
    <property type="entry name" value="Composite domain of metallo-dependent hydrolases"/>
    <property type="match status" value="1"/>
</dbReference>
<evidence type="ECO:0000313" key="3">
    <source>
        <dbReference type="Proteomes" id="UP000239917"/>
    </source>
</evidence>